<proteinExistence type="predicted"/>
<accession>A0A7R9LZL6</accession>
<dbReference type="Gene3D" id="3.90.70.80">
    <property type="match status" value="1"/>
</dbReference>
<keyword evidence="2" id="KW-1185">Reference proteome</keyword>
<evidence type="ECO:0000313" key="1">
    <source>
        <dbReference type="EMBL" id="CAD7650856.1"/>
    </source>
</evidence>
<dbReference type="EMBL" id="CAJPVJ010004362">
    <property type="protein sequence ID" value="CAG2168533.1"/>
    <property type="molecule type" value="Genomic_DNA"/>
</dbReference>
<dbReference type="AlphaFoldDB" id="A0A7R9LZL6"/>
<dbReference type="EMBL" id="OC919187">
    <property type="protein sequence ID" value="CAD7650856.1"/>
    <property type="molecule type" value="Genomic_DNA"/>
</dbReference>
<dbReference type="CDD" id="cd22744">
    <property type="entry name" value="OTU"/>
    <property type="match status" value="1"/>
</dbReference>
<dbReference type="Proteomes" id="UP000728032">
    <property type="component" value="Unassembled WGS sequence"/>
</dbReference>
<dbReference type="OrthoDB" id="409956at2759"/>
<protein>
    <recommendedName>
        <fullName evidence="3">OTU domain-containing protein</fullName>
    </recommendedName>
</protein>
<organism evidence="1">
    <name type="scientific">Oppiella nova</name>
    <dbReference type="NCBI Taxonomy" id="334625"/>
    <lineage>
        <taxon>Eukaryota</taxon>
        <taxon>Metazoa</taxon>
        <taxon>Ecdysozoa</taxon>
        <taxon>Arthropoda</taxon>
        <taxon>Chelicerata</taxon>
        <taxon>Arachnida</taxon>
        <taxon>Acari</taxon>
        <taxon>Acariformes</taxon>
        <taxon>Sarcoptiformes</taxon>
        <taxon>Oribatida</taxon>
        <taxon>Brachypylina</taxon>
        <taxon>Oppioidea</taxon>
        <taxon>Oppiidae</taxon>
        <taxon>Oppiella</taxon>
    </lineage>
</organism>
<evidence type="ECO:0000313" key="2">
    <source>
        <dbReference type="Proteomes" id="UP000728032"/>
    </source>
</evidence>
<reference evidence="1" key="1">
    <citation type="submission" date="2020-11" db="EMBL/GenBank/DDBJ databases">
        <authorList>
            <person name="Tran Van P."/>
        </authorList>
    </citation>
    <scope>NUCLEOTIDE SEQUENCE</scope>
</reference>
<sequence>MTTRPHSSHLKKQQDHYGYKHELSYYDLIRSAMDLQVWGDEMHIMALSLALRRPIYSYGSLREVFTPYYPRNYPELKDAYERQPINNHFRYIADEADVGAQPILLYYNGRDHYSVVLQVRDDVVPLVPQLQMLEPMYKHGKRFKY</sequence>
<evidence type="ECO:0008006" key="3">
    <source>
        <dbReference type="Google" id="ProtNLM"/>
    </source>
</evidence>
<name>A0A7R9LZL6_9ACAR</name>
<gene>
    <name evidence="1" type="ORF">ONB1V03_LOCUS8021</name>
</gene>